<dbReference type="SMART" id="SM00382">
    <property type="entry name" value="AAA"/>
    <property type="match status" value="1"/>
</dbReference>
<evidence type="ECO:0000313" key="9">
    <source>
        <dbReference type="Proteomes" id="UP000624041"/>
    </source>
</evidence>
<dbReference type="GO" id="GO:0016887">
    <property type="term" value="F:ATP hydrolysis activity"/>
    <property type="evidence" value="ECO:0007669"/>
    <property type="project" value="InterPro"/>
</dbReference>
<evidence type="ECO:0000256" key="2">
    <source>
        <dbReference type="ARBA" id="ARBA00022475"/>
    </source>
</evidence>
<dbReference type="Pfam" id="PF00005">
    <property type="entry name" value="ABC_tran"/>
    <property type="match status" value="1"/>
</dbReference>
<dbReference type="SUPFAM" id="SSF52540">
    <property type="entry name" value="P-loop containing nucleoside triphosphate hydrolases"/>
    <property type="match status" value="1"/>
</dbReference>
<evidence type="ECO:0000256" key="4">
    <source>
        <dbReference type="ARBA" id="ARBA00022840"/>
    </source>
</evidence>
<evidence type="ECO:0000256" key="5">
    <source>
        <dbReference type="ARBA" id="ARBA00022967"/>
    </source>
</evidence>
<dbReference type="EMBL" id="BMOS01000001">
    <property type="protein sequence ID" value="GGN48401.1"/>
    <property type="molecule type" value="Genomic_DNA"/>
</dbReference>
<sequence>MLSLQRNGVNVQINSLEKSYGKREVLNGVNVNIKAGEFVAIVGKSGCGKSTFLRLVAGLEDAEAGSIQLNEERLQGLNKKARMMFQDGRLLPWKRVIDNVCIGLPGDQQKKALESLTQVGLEDRANDFPSMLSGGQKQRVALARALVHEPNLLLLDEPLGALDALTRLEMQELIETLWTEKKFTAILVTHDVEEAVAIADRVILIEDGRIALNQTIALARPRKRTNPTFGMYVEEILARIMNKRTEKEYAQPFHEKSLSLLNSVNN</sequence>
<reference evidence="8" key="1">
    <citation type="journal article" date="2014" name="Int. J. Syst. Evol. Microbiol.">
        <title>Complete genome sequence of Corynebacterium casei LMG S-19264T (=DSM 44701T), isolated from a smear-ripened cheese.</title>
        <authorList>
            <consortium name="US DOE Joint Genome Institute (JGI-PGF)"/>
            <person name="Walter F."/>
            <person name="Albersmeier A."/>
            <person name="Kalinowski J."/>
            <person name="Ruckert C."/>
        </authorList>
    </citation>
    <scope>NUCLEOTIDE SEQUENCE</scope>
    <source>
        <strain evidence="8">JCM 17251</strain>
    </source>
</reference>
<dbReference type="InterPro" id="IPR017871">
    <property type="entry name" value="ABC_transporter-like_CS"/>
</dbReference>
<feature type="domain" description="ABC transporter" evidence="7">
    <location>
        <begin position="11"/>
        <end position="232"/>
    </location>
</feature>
<dbReference type="AlphaFoldDB" id="A0A917XPX2"/>
<dbReference type="PANTHER" id="PTHR42788">
    <property type="entry name" value="TAURINE IMPORT ATP-BINDING PROTEIN-RELATED"/>
    <property type="match status" value="1"/>
</dbReference>
<dbReference type="PANTHER" id="PTHR42788:SF17">
    <property type="entry name" value="ALIPHATIC SULFONATES IMPORT ATP-BINDING PROTEIN SSUB"/>
    <property type="match status" value="1"/>
</dbReference>
<evidence type="ECO:0000256" key="3">
    <source>
        <dbReference type="ARBA" id="ARBA00022741"/>
    </source>
</evidence>
<dbReference type="PROSITE" id="PS50893">
    <property type="entry name" value="ABC_TRANSPORTER_2"/>
    <property type="match status" value="1"/>
</dbReference>
<evidence type="ECO:0000256" key="1">
    <source>
        <dbReference type="ARBA" id="ARBA00022448"/>
    </source>
</evidence>
<keyword evidence="6" id="KW-0472">Membrane</keyword>
<dbReference type="CDD" id="cd03293">
    <property type="entry name" value="ABC_NrtD_SsuB_transporters"/>
    <property type="match status" value="1"/>
</dbReference>
<dbReference type="RefSeq" id="WP_188855507.1">
    <property type="nucleotide sequence ID" value="NZ_BMOS01000001.1"/>
</dbReference>
<evidence type="ECO:0000259" key="7">
    <source>
        <dbReference type="PROSITE" id="PS50893"/>
    </source>
</evidence>
<evidence type="ECO:0000256" key="6">
    <source>
        <dbReference type="ARBA" id="ARBA00023136"/>
    </source>
</evidence>
<reference evidence="8" key="2">
    <citation type="submission" date="2020-09" db="EMBL/GenBank/DDBJ databases">
        <authorList>
            <person name="Sun Q."/>
            <person name="Ohkuma M."/>
        </authorList>
    </citation>
    <scope>NUCLEOTIDE SEQUENCE</scope>
    <source>
        <strain evidence="8">JCM 17251</strain>
    </source>
</reference>
<accession>A0A917XPX2</accession>
<dbReference type="InterPro" id="IPR050166">
    <property type="entry name" value="ABC_transporter_ATP-bind"/>
</dbReference>
<name>A0A917XPX2_9BACI</name>
<keyword evidence="3" id="KW-0547">Nucleotide-binding</keyword>
<dbReference type="GO" id="GO:0005524">
    <property type="term" value="F:ATP binding"/>
    <property type="evidence" value="ECO:0007669"/>
    <property type="project" value="UniProtKB-KW"/>
</dbReference>
<comment type="caution">
    <text evidence="8">The sequence shown here is derived from an EMBL/GenBank/DDBJ whole genome shotgun (WGS) entry which is preliminary data.</text>
</comment>
<gene>
    <name evidence="8" type="primary">ssuB1</name>
    <name evidence="8" type="ORF">GCM10007971_00020</name>
</gene>
<keyword evidence="2" id="KW-1003">Cell membrane</keyword>
<dbReference type="InterPro" id="IPR027417">
    <property type="entry name" value="P-loop_NTPase"/>
</dbReference>
<keyword evidence="4 8" id="KW-0067">ATP-binding</keyword>
<keyword evidence="1" id="KW-0813">Transport</keyword>
<keyword evidence="9" id="KW-1185">Reference proteome</keyword>
<organism evidence="8 9">
    <name type="scientific">Oceanobacillus indicireducens</name>
    <dbReference type="NCBI Taxonomy" id="1004261"/>
    <lineage>
        <taxon>Bacteria</taxon>
        <taxon>Bacillati</taxon>
        <taxon>Bacillota</taxon>
        <taxon>Bacilli</taxon>
        <taxon>Bacillales</taxon>
        <taxon>Bacillaceae</taxon>
        <taxon>Oceanobacillus</taxon>
    </lineage>
</organism>
<dbReference type="Gene3D" id="3.40.50.300">
    <property type="entry name" value="P-loop containing nucleotide triphosphate hydrolases"/>
    <property type="match status" value="1"/>
</dbReference>
<dbReference type="InterPro" id="IPR003593">
    <property type="entry name" value="AAA+_ATPase"/>
</dbReference>
<dbReference type="Proteomes" id="UP000624041">
    <property type="component" value="Unassembled WGS sequence"/>
</dbReference>
<keyword evidence="5" id="KW-1278">Translocase</keyword>
<evidence type="ECO:0000313" key="8">
    <source>
        <dbReference type="EMBL" id="GGN48401.1"/>
    </source>
</evidence>
<dbReference type="InterPro" id="IPR003439">
    <property type="entry name" value="ABC_transporter-like_ATP-bd"/>
</dbReference>
<dbReference type="PROSITE" id="PS00211">
    <property type="entry name" value="ABC_TRANSPORTER_1"/>
    <property type="match status" value="1"/>
</dbReference>
<protein>
    <submittedName>
        <fullName evidence="8">Aliphatic sulfonates import ATP-binding protein SsuB 1</fullName>
    </submittedName>
</protein>
<proteinExistence type="predicted"/>